<dbReference type="Proteomes" id="UP000053558">
    <property type="component" value="Unassembled WGS sequence"/>
</dbReference>
<gene>
    <name evidence="3" type="ORF">CONPUDRAFT_64357</name>
</gene>
<dbReference type="EC" id="2.7.7.48" evidence="1"/>
<dbReference type="GO" id="GO:0030422">
    <property type="term" value="P:siRNA processing"/>
    <property type="evidence" value="ECO:0007669"/>
    <property type="project" value="TreeGrafter"/>
</dbReference>
<dbReference type="GO" id="GO:0003723">
    <property type="term" value="F:RNA binding"/>
    <property type="evidence" value="ECO:0007669"/>
    <property type="project" value="UniProtKB-KW"/>
</dbReference>
<comment type="caution">
    <text evidence="3">The sequence shown here is derived from an EMBL/GenBank/DDBJ whole genome shotgun (WGS) entry which is preliminary data.</text>
</comment>
<accession>A0A5M3MCI9</accession>
<comment type="similarity">
    <text evidence="1">Belongs to the RdRP family.</text>
</comment>
<comment type="catalytic activity">
    <reaction evidence="1">
        <text>RNA(n) + a ribonucleoside 5'-triphosphate = RNA(n+1) + diphosphate</text>
        <dbReference type="Rhea" id="RHEA:21248"/>
        <dbReference type="Rhea" id="RHEA-COMP:14527"/>
        <dbReference type="Rhea" id="RHEA-COMP:17342"/>
        <dbReference type="ChEBI" id="CHEBI:33019"/>
        <dbReference type="ChEBI" id="CHEBI:61557"/>
        <dbReference type="ChEBI" id="CHEBI:140395"/>
        <dbReference type="EC" id="2.7.7.48"/>
    </reaction>
</comment>
<keyword evidence="1" id="KW-0548">Nucleotidyltransferase</keyword>
<dbReference type="KEGG" id="cput:CONPUDRAFT_64357"/>
<organism evidence="3 4">
    <name type="scientific">Coniophora puteana (strain RWD-64-598)</name>
    <name type="common">Brown rot fungus</name>
    <dbReference type="NCBI Taxonomy" id="741705"/>
    <lineage>
        <taxon>Eukaryota</taxon>
        <taxon>Fungi</taxon>
        <taxon>Dikarya</taxon>
        <taxon>Basidiomycota</taxon>
        <taxon>Agaricomycotina</taxon>
        <taxon>Agaricomycetes</taxon>
        <taxon>Agaricomycetidae</taxon>
        <taxon>Boletales</taxon>
        <taxon>Coniophorineae</taxon>
        <taxon>Coniophoraceae</taxon>
        <taxon>Coniophora</taxon>
    </lineage>
</organism>
<evidence type="ECO:0000313" key="4">
    <source>
        <dbReference type="Proteomes" id="UP000053558"/>
    </source>
</evidence>
<protein>
    <recommendedName>
        <fullName evidence="1">RNA-dependent RNA polymerase</fullName>
        <ecNumber evidence="1">2.7.7.48</ecNumber>
    </recommendedName>
</protein>
<keyword evidence="1" id="KW-0696">RNA-directed RNA polymerase</keyword>
<dbReference type="GO" id="GO:0003968">
    <property type="term" value="F:RNA-directed RNA polymerase activity"/>
    <property type="evidence" value="ECO:0007669"/>
    <property type="project" value="UniProtKB-KW"/>
</dbReference>
<dbReference type="RefSeq" id="XP_007773327.1">
    <property type="nucleotide sequence ID" value="XM_007775137.1"/>
</dbReference>
<dbReference type="GeneID" id="19208352"/>
<feature type="domain" description="RDRP core" evidence="2">
    <location>
        <begin position="148"/>
        <end position="751"/>
    </location>
</feature>
<dbReference type="InterPro" id="IPR007855">
    <property type="entry name" value="RDRP"/>
</dbReference>
<evidence type="ECO:0000259" key="2">
    <source>
        <dbReference type="Pfam" id="PF05183"/>
    </source>
</evidence>
<dbReference type="OMA" id="YICLTHA"/>
<dbReference type="InterPro" id="IPR057596">
    <property type="entry name" value="RDRP_core"/>
</dbReference>
<proteinExistence type="inferred from homology"/>
<dbReference type="EMBL" id="JH711586">
    <property type="protein sequence ID" value="EIW76361.1"/>
    <property type="molecule type" value="Genomic_DNA"/>
</dbReference>
<name>A0A5M3MCI9_CONPW</name>
<dbReference type="GO" id="GO:0031380">
    <property type="term" value="C:nuclear RNA-directed RNA polymerase complex"/>
    <property type="evidence" value="ECO:0007669"/>
    <property type="project" value="TreeGrafter"/>
</dbReference>
<dbReference type="PANTHER" id="PTHR23079">
    <property type="entry name" value="RNA-DEPENDENT RNA POLYMERASE"/>
    <property type="match status" value="1"/>
</dbReference>
<dbReference type="Pfam" id="PF05183">
    <property type="entry name" value="RdRP"/>
    <property type="match status" value="1"/>
</dbReference>
<keyword evidence="1" id="KW-0808">Transferase</keyword>
<reference evidence="4" key="1">
    <citation type="journal article" date="2012" name="Science">
        <title>The Paleozoic origin of enzymatic lignin decomposition reconstructed from 31 fungal genomes.</title>
        <authorList>
            <person name="Floudas D."/>
            <person name="Binder M."/>
            <person name="Riley R."/>
            <person name="Barry K."/>
            <person name="Blanchette R.A."/>
            <person name="Henrissat B."/>
            <person name="Martinez A.T."/>
            <person name="Otillar R."/>
            <person name="Spatafora J.W."/>
            <person name="Yadav J.S."/>
            <person name="Aerts A."/>
            <person name="Benoit I."/>
            <person name="Boyd A."/>
            <person name="Carlson A."/>
            <person name="Copeland A."/>
            <person name="Coutinho P.M."/>
            <person name="de Vries R.P."/>
            <person name="Ferreira P."/>
            <person name="Findley K."/>
            <person name="Foster B."/>
            <person name="Gaskell J."/>
            <person name="Glotzer D."/>
            <person name="Gorecki P."/>
            <person name="Heitman J."/>
            <person name="Hesse C."/>
            <person name="Hori C."/>
            <person name="Igarashi K."/>
            <person name="Jurgens J.A."/>
            <person name="Kallen N."/>
            <person name="Kersten P."/>
            <person name="Kohler A."/>
            <person name="Kuees U."/>
            <person name="Kumar T.K.A."/>
            <person name="Kuo A."/>
            <person name="LaButti K."/>
            <person name="Larrondo L.F."/>
            <person name="Lindquist E."/>
            <person name="Ling A."/>
            <person name="Lombard V."/>
            <person name="Lucas S."/>
            <person name="Lundell T."/>
            <person name="Martin R."/>
            <person name="McLaughlin D.J."/>
            <person name="Morgenstern I."/>
            <person name="Morin E."/>
            <person name="Murat C."/>
            <person name="Nagy L.G."/>
            <person name="Nolan M."/>
            <person name="Ohm R.A."/>
            <person name="Patyshakuliyeva A."/>
            <person name="Rokas A."/>
            <person name="Ruiz-Duenas F.J."/>
            <person name="Sabat G."/>
            <person name="Salamov A."/>
            <person name="Samejima M."/>
            <person name="Schmutz J."/>
            <person name="Slot J.C."/>
            <person name="St John F."/>
            <person name="Stenlid J."/>
            <person name="Sun H."/>
            <person name="Sun S."/>
            <person name="Syed K."/>
            <person name="Tsang A."/>
            <person name="Wiebenga A."/>
            <person name="Young D."/>
            <person name="Pisabarro A."/>
            <person name="Eastwood D.C."/>
            <person name="Martin F."/>
            <person name="Cullen D."/>
            <person name="Grigoriev I.V."/>
            <person name="Hibbett D.S."/>
        </authorList>
    </citation>
    <scope>NUCLEOTIDE SEQUENCE [LARGE SCALE GENOMIC DNA]</scope>
    <source>
        <strain evidence="4">RWD-64-598 SS2</strain>
    </source>
</reference>
<dbReference type="AlphaFoldDB" id="A0A5M3MCI9"/>
<evidence type="ECO:0000313" key="3">
    <source>
        <dbReference type="EMBL" id="EIW76361.1"/>
    </source>
</evidence>
<keyword evidence="1" id="KW-0694">RNA-binding</keyword>
<keyword evidence="4" id="KW-1185">Reference proteome</keyword>
<dbReference type="PANTHER" id="PTHR23079:SF55">
    <property type="entry name" value="RNA-DIRECTED RNA POLYMERASE"/>
    <property type="match status" value="1"/>
</dbReference>
<dbReference type="OrthoDB" id="6513042at2759"/>
<sequence>IRVLLSEPGDLEKFVEFCGVVGLRAPTRGRRIDATGLEKFFAQRRVDRLTGWMKSLDWPVAFQVAALLHNGLLNTQEIESIRPIITQLSNKSAEHTGDTLRLFTEKTRSQTSFRQPLELLDELVNYRASNQPRRTPPAGHFFCSHVTITPTRMLLEGPYITQSNRVIRKYDQFKDHFIRVEFREENRQKYRWEREVDVLEFLTSRVGAKLKGGVDVAGRRFSFVAYSPSALRNHSLWFVCEEGFRPPVQILKELGNFSATTNQPAKRAARMGVSTNACYVPQCTKASFQQAFSATQPSIKVSKDQIVEIPDITGPHNNPARPPHVFTDGIGTISPKLRDRICEALSISTKPDAFQVRCAGLKGVFVVDHQLEGKIMCPRPSMKKFLPLDESEDAEIEIVRAFDKPGRSFLNRPLVMVLEDRGVKTEGFLELFNDAVADARTAHDSVDQFVAVLQKHRLGIPYRLDQTLLKLKALGLVLRTGQDQESLDTDFLARVRLCVIKHILRDIRHSARIPIPGSYQLVGVADEGQAYINAGKENVFTLRQGQIYACIQDPSDAEPQWLQGTCVISRSPVVHPGDVQRVYAIGKPPENQLCAFARLKNVVVFASRGTLPLANCLGGDGHVTRLFITEQVDPTEYDAREPYTLDRPVTLDDICDFVVEYIHSDVVGLVADTHIIIADASSDGTLDRRCLELAKMHSQAVDYLKNGIPVDIRRMPRRLIPFKPDWHEAEDESSHPCDYYRSNRALGHMYRTKLDEDRETLAHVEVDSYGDSISQVVQQRVNGYPLAQASHQEQRNVLRIVETIFKRYQDELRYICMTHSLTDAADDCLREEEVIASTILAKCSQKGWRKDRLHRMRECATHLVQETRRDLIGDLEVAPSEEVRNGLHKAWAAWQQSINHRAENSTELFGTQSFGWLALGAVLDCLENLGVINRK</sequence>
<feature type="non-terminal residue" evidence="3">
    <location>
        <position position="1"/>
    </location>
</feature>
<evidence type="ECO:0000256" key="1">
    <source>
        <dbReference type="RuleBase" id="RU363098"/>
    </source>
</evidence>